<dbReference type="InterPro" id="IPR032710">
    <property type="entry name" value="NTF2-like_dom_sf"/>
</dbReference>
<name>A0A2W7QY01_9BACT</name>
<comment type="caution">
    <text evidence="1">The sequence shown here is derived from an EMBL/GenBank/DDBJ whole genome shotgun (WGS) entry which is preliminary data.</text>
</comment>
<protein>
    <recommendedName>
        <fullName evidence="3">DUF4440 domain-containing protein</fullName>
    </recommendedName>
</protein>
<dbReference type="SUPFAM" id="SSF54427">
    <property type="entry name" value="NTF2-like"/>
    <property type="match status" value="1"/>
</dbReference>
<dbReference type="OrthoDB" id="1441789at2"/>
<organism evidence="1 2">
    <name type="scientific">Algoriphagus chordae</name>
    <dbReference type="NCBI Taxonomy" id="237019"/>
    <lineage>
        <taxon>Bacteria</taxon>
        <taxon>Pseudomonadati</taxon>
        <taxon>Bacteroidota</taxon>
        <taxon>Cytophagia</taxon>
        <taxon>Cytophagales</taxon>
        <taxon>Cyclobacteriaceae</taxon>
        <taxon>Algoriphagus</taxon>
    </lineage>
</organism>
<dbReference type="Gene3D" id="3.10.450.50">
    <property type="match status" value="1"/>
</dbReference>
<dbReference type="AlphaFoldDB" id="A0A2W7QY01"/>
<proteinExistence type="predicted"/>
<reference evidence="1 2" key="1">
    <citation type="submission" date="2018-06" db="EMBL/GenBank/DDBJ databases">
        <title>Genomic Encyclopedia of Archaeal and Bacterial Type Strains, Phase II (KMG-II): from individual species to whole genera.</title>
        <authorList>
            <person name="Goeker M."/>
        </authorList>
    </citation>
    <scope>NUCLEOTIDE SEQUENCE [LARGE SCALE GENOMIC DNA]</scope>
    <source>
        <strain evidence="1 2">DSM 19830</strain>
    </source>
</reference>
<accession>A0A2W7QY01</accession>
<evidence type="ECO:0000313" key="1">
    <source>
        <dbReference type="EMBL" id="PZX51986.1"/>
    </source>
</evidence>
<keyword evidence="2" id="KW-1185">Reference proteome</keyword>
<dbReference type="EMBL" id="QKZT01000008">
    <property type="protein sequence ID" value="PZX51986.1"/>
    <property type="molecule type" value="Genomic_DNA"/>
</dbReference>
<dbReference type="RefSeq" id="WP_111319137.1">
    <property type="nucleotide sequence ID" value="NZ_QKZT01000008.1"/>
</dbReference>
<gene>
    <name evidence="1" type="ORF">LV85_02135</name>
</gene>
<evidence type="ECO:0008006" key="3">
    <source>
        <dbReference type="Google" id="ProtNLM"/>
    </source>
</evidence>
<evidence type="ECO:0000313" key="2">
    <source>
        <dbReference type="Proteomes" id="UP000248882"/>
    </source>
</evidence>
<dbReference type="Proteomes" id="UP000248882">
    <property type="component" value="Unassembled WGS sequence"/>
</dbReference>
<sequence>MKNLLIVFGIVLGSHGLIAQNIAESDSIQIVSKIDDWNRAWEIKDVELACKWYSNNADFTNAFGFNRIGQLEIQKYLTEVFAFGFVMSGATEQTSLKLKQLSEKAILAITTVEREGQKAADNKNLGTRRTTHYRVFEKTEEWRITAHLVSDARSIDSEIH</sequence>